<dbReference type="InterPro" id="IPR024046">
    <property type="entry name" value="Flagellar_assmbl_FliW_dom_sf"/>
</dbReference>
<dbReference type="GO" id="GO:0044780">
    <property type="term" value="P:bacterial-type flagellum assembly"/>
    <property type="evidence" value="ECO:0007669"/>
    <property type="project" value="InterPro"/>
</dbReference>
<dbReference type="HAMAP" id="MF_01185">
    <property type="entry name" value="FliW"/>
    <property type="match status" value="1"/>
</dbReference>
<dbReference type="GO" id="GO:0006417">
    <property type="term" value="P:regulation of translation"/>
    <property type="evidence" value="ECO:0007669"/>
    <property type="project" value="UniProtKB-KW"/>
</dbReference>
<accession>A0A6J6GH63</accession>
<evidence type="ECO:0000256" key="2">
    <source>
        <dbReference type="ARBA" id="ARBA00022795"/>
    </source>
</evidence>
<sequence length="154" mass="17024">MQFETRRFGTIVIDDDEAFAVPAGIPGFPDLRRVALLGAGPAPGATPSEDSSLYWMQDLDDGDLAFMCLVPWEVFPDYEIDIDEKSLGITDEADVRVLALVTVHRDDDIPHLTANLRAPLVIDVARRRLQQVILADSRWPIRAPFGVLPVTEGV</sequence>
<dbReference type="PANTHER" id="PTHR39190:SF1">
    <property type="entry name" value="FLAGELLAR ASSEMBLY FACTOR FLIW"/>
    <property type="match status" value="1"/>
</dbReference>
<evidence type="ECO:0000256" key="3">
    <source>
        <dbReference type="ARBA" id="ARBA00022845"/>
    </source>
</evidence>
<dbReference type="Gene3D" id="2.30.290.10">
    <property type="entry name" value="BH3618-like"/>
    <property type="match status" value="1"/>
</dbReference>
<protein>
    <submittedName>
        <fullName evidence="4">Unannotated protein</fullName>
    </submittedName>
</protein>
<dbReference type="EMBL" id="CAEZSR010000320">
    <property type="protein sequence ID" value="CAB4600661.1"/>
    <property type="molecule type" value="Genomic_DNA"/>
</dbReference>
<evidence type="ECO:0000313" key="4">
    <source>
        <dbReference type="EMBL" id="CAB4600661.1"/>
    </source>
</evidence>
<evidence type="ECO:0000256" key="1">
    <source>
        <dbReference type="ARBA" id="ARBA00022490"/>
    </source>
</evidence>
<gene>
    <name evidence="4" type="ORF">UFOPK1493_04301</name>
</gene>
<dbReference type="Pfam" id="PF02623">
    <property type="entry name" value="FliW"/>
    <property type="match status" value="1"/>
</dbReference>
<keyword evidence="3" id="KW-0810">Translation regulation</keyword>
<dbReference type="InterPro" id="IPR003775">
    <property type="entry name" value="Flagellar_assembly_factor_FliW"/>
</dbReference>
<proteinExistence type="inferred from homology"/>
<dbReference type="SUPFAM" id="SSF141457">
    <property type="entry name" value="BH3618-like"/>
    <property type="match status" value="1"/>
</dbReference>
<dbReference type="PANTHER" id="PTHR39190">
    <property type="entry name" value="FLAGELLAR ASSEMBLY FACTOR FLIW"/>
    <property type="match status" value="1"/>
</dbReference>
<keyword evidence="1" id="KW-0963">Cytoplasm</keyword>
<name>A0A6J6GH63_9ZZZZ</name>
<organism evidence="4">
    <name type="scientific">freshwater metagenome</name>
    <dbReference type="NCBI Taxonomy" id="449393"/>
    <lineage>
        <taxon>unclassified sequences</taxon>
        <taxon>metagenomes</taxon>
        <taxon>ecological metagenomes</taxon>
    </lineage>
</organism>
<keyword evidence="2" id="KW-1005">Bacterial flagellum biogenesis</keyword>
<reference evidence="4" key="1">
    <citation type="submission" date="2020-05" db="EMBL/GenBank/DDBJ databases">
        <authorList>
            <person name="Chiriac C."/>
            <person name="Salcher M."/>
            <person name="Ghai R."/>
            <person name="Kavagutti S V."/>
        </authorList>
    </citation>
    <scope>NUCLEOTIDE SEQUENCE</scope>
</reference>
<dbReference type="AlphaFoldDB" id="A0A6J6GH63"/>